<protein>
    <submittedName>
        <fullName evidence="3">Glutathione S-transferase T1</fullName>
    </submittedName>
</protein>
<dbReference type="PANTHER" id="PTHR44750:SF1">
    <property type="entry name" value="GLUTATHIONE S-TRANSFERASE T1-RELATED"/>
    <property type="match status" value="1"/>
</dbReference>
<dbReference type="Gene3D" id="1.20.1050.10">
    <property type="match status" value="1"/>
</dbReference>
<feature type="domain" description="GST N-terminal" evidence="1">
    <location>
        <begin position="55"/>
        <end position="114"/>
    </location>
</feature>
<dbReference type="EMBL" id="JACGWL010000006">
    <property type="protein sequence ID" value="KAK4400841.1"/>
    <property type="molecule type" value="Genomic_DNA"/>
</dbReference>
<dbReference type="Pfam" id="PF13410">
    <property type="entry name" value="GST_C_2"/>
    <property type="match status" value="1"/>
</dbReference>
<dbReference type="InterPro" id="IPR004045">
    <property type="entry name" value="Glutathione_S-Trfase_N"/>
</dbReference>
<dbReference type="PROSITE" id="PS50405">
    <property type="entry name" value="GST_CTER"/>
    <property type="match status" value="1"/>
</dbReference>
<organism evidence="3 4">
    <name type="scientific">Sesamum angolense</name>
    <dbReference type="NCBI Taxonomy" id="2727404"/>
    <lineage>
        <taxon>Eukaryota</taxon>
        <taxon>Viridiplantae</taxon>
        <taxon>Streptophyta</taxon>
        <taxon>Embryophyta</taxon>
        <taxon>Tracheophyta</taxon>
        <taxon>Spermatophyta</taxon>
        <taxon>Magnoliopsida</taxon>
        <taxon>eudicotyledons</taxon>
        <taxon>Gunneridae</taxon>
        <taxon>Pentapetalae</taxon>
        <taxon>asterids</taxon>
        <taxon>lamiids</taxon>
        <taxon>Lamiales</taxon>
        <taxon>Pedaliaceae</taxon>
        <taxon>Sesamum</taxon>
    </lineage>
</organism>
<dbReference type="InterPro" id="IPR036282">
    <property type="entry name" value="Glutathione-S-Trfase_C_sf"/>
</dbReference>
<dbReference type="SUPFAM" id="SSF52833">
    <property type="entry name" value="Thioredoxin-like"/>
    <property type="match status" value="1"/>
</dbReference>
<accession>A0AAE1WWT2</accession>
<comment type="caution">
    <text evidence="3">The sequence shown here is derived from an EMBL/GenBank/DDBJ whole genome shotgun (WGS) entry which is preliminary data.</text>
</comment>
<dbReference type="SFLD" id="SFLDS00019">
    <property type="entry name" value="Glutathione_Transferase_(cytos"/>
    <property type="match status" value="1"/>
</dbReference>
<dbReference type="InterPro" id="IPR010987">
    <property type="entry name" value="Glutathione-S-Trfase_C-like"/>
</dbReference>
<sequence>MELKLYADRLSPPSRAVLIFCKPHRLGKLLSHQLADRCKSLLERIPLFASQPTWANGIEFEEVSIELGKLQHRSPEYAEINPMKQVPAIVHGDFKLSESHAIFIYLASAFSGVADHWYPADVHKRAKIHSVLDWHHTLICAVVQAYLPYIALFVSVGYHFNTSIALAFGLPLDPKAAAEGEKLLSASLATIESLWLKGDGPFLLGNSQPSIADLALVCEIIQLEVADEKDRDRIIGKHERVLKWIEDTKNATAPYFDEFSLRHAVGQREA</sequence>
<evidence type="ECO:0000259" key="1">
    <source>
        <dbReference type="PROSITE" id="PS50404"/>
    </source>
</evidence>
<keyword evidence="4" id="KW-1185">Reference proteome</keyword>
<proteinExistence type="predicted"/>
<evidence type="ECO:0000313" key="3">
    <source>
        <dbReference type="EMBL" id="KAK4400841.1"/>
    </source>
</evidence>
<evidence type="ECO:0000259" key="2">
    <source>
        <dbReference type="PROSITE" id="PS50405"/>
    </source>
</evidence>
<reference evidence="3" key="1">
    <citation type="submission" date="2020-06" db="EMBL/GenBank/DDBJ databases">
        <authorList>
            <person name="Li T."/>
            <person name="Hu X."/>
            <person name="Zhang T."/>
            <person name="Song X."/>
            <person name="Zhang H."/>
            <person name="Dai N."/>
            <person name="Sheng W."/>
            <person name="Hou X."/>
            <person name="Wei L."/>
        </authorList>
    </citation>
    <scope>NUCLEOTIDE SEQUENCE</scope>
    <source>
        <strain evidence="3">K16</strain>
        <tissue evidence="3">Leaf</tissue>
    </source>
</reference>
<gene>
    <name evidence="3" type="ORF">Sango_1190200</name>
</gene>
<dbReference type="Proteomes" id="UP001289374">
    <property type="component" value="Unassembled WGS sequence"/>
</dbReference>
<name>A0AAE1WWT2_9LAMI</name>
<dbReference type="AlphaFoldDB" id="A0AAE1WWT2"/>
<dbReference type="InterPro" id="IPR036249">
    <property type="entry name" value="Thioredoxin-like_sf"/>
</dbReference>
<dbReference type="InterPro" id="IPR043377">
    <property type="entry name" value="GSTT1/2/3"/>
</dbReference>
<evidence type="ECO:0000313" key="4">
    <source>
        <dbReference type="Proteomes" id="UP001289374"/>
    </source>
</evidence>
<dbReference type="PANTHER" id="PTHR44750">
    <property type="entry name" value="GLUTATHIONE S-TRANSFERASE T1-RELATED"/>
    <property type="match status" value="1"/>
</dbReference>
<dbReference type="InterPro" id="IPR040079">
    <property type="entry name" value="Glutathione_S-Trfase"/>
</dbReference>
<dbReference type="Gene3D" id="3.40.30.10">
    <property type="entry name" value="Glutaredoxin"/>
    <property type="match status" value="1"/>
</dbReference>
<dbReference type="PROSITE" id="PS50404">
    <property type="entry name" value="GST_NTER"/>
    <property type="match status" value="1"/>
</dbReference>
<dbReference type="SUPFAM" id="SSF47616">
    <property type="entry name" value="GST C-terminal domain-like"/>
    <property type="match status" value="1"/>
</dbReference>
<dbReference type="SFLD" id="SFLDG00358">
    <property type="entry name" value="Main_(cytGST)"/>
    <property type="match status" value="1"/>
</dbReference>
<feature type="domain" description="GST C-terminal" evidence="2">
    <location>
        <begin position="121"/>
        <end position="270"/>
    </location>
</feature>
<dbReference type="Pfam" id="PF02798">
    <property type="entry name" value="GST_N"/>
    <property type="match status" value="1"/>
</dbReference>
<reference evidence="3" key="2">
    <citation type="journal article" date="2024" name="Plant">
        <title>Genomic evolution and insights into agronomic trait innovations of Sesamum species.</title>
        <authorList>
            <person name="Miao H."/>
            <person name="Wang L."/>
            <person name="Qu L."/>
            <person name="Liu H."/>
            <person name="Sun Y."/>
            <person name="Le M."/>
            <person name="Wang Q."/>
            <person name="Wei S."/>
            <person name="Zheng Y."/>
            <person name="Lin W."/>
            <person name="Duan Y."/>
            <person name="Cao H."/>
            <person name="Xiong S."/>
            <person name="Wang X."/>
            <person name="Wei L."/>
            <person name="Li C."/>
            <person name="Ma Q."/>
            <person name="Ju M."/>
            <person name="Zhao R."/>
            <person name="Li G."/>
            <person name="Mu C."/>
            <person name="Tian Q."/>
            <person name="Mei H."/>
            <person name="Zhang T."/>
            <person name="Gao T."/>
            <person name="Zhang H."/>
        </authorList>
    </citation>
    <scope>NUCLEOTIDE SEQUENCE</scope>
    <source>
        <strain evidence="3">K16</strain>
    </source>
</reference>